<organism evidence="7 8">
    <name type="scientific">Punica granatum</name>
    <name type="common">Pomegranate</name>
    <dbReference type="NCBI Taxonomy" id="22663"/>
    <lineage>
        <taxon>Eukaryota</taxon>
        <taxon>Viridiplantae</taxon>
        <taxon>Streptophyta</taxon>
        <taxon>Embryophyta</taxon>
        <taxon>Tracheophyta</taxon>
        <taxon>Spermatophyta</taxon>
        <taxon>Magnoliopsida</taxon>
        <taxon>eudicotyledons</taxon>
        <taxon>Gunneridae</taxon>
        <taxon>Pentapetalae</taxon>
        <taxon>rosids</taxon>
        <taxon>malvids</taxon>
        <taxon>Myrtales</taxon>
        <taxon>Lythraceae</taxon>
        <taxon>Punica</taxon>
    </lineage>
</organism>
<name>A0A6P8CHD0_PUNGR</name>
<evidence type="ECO:0000256" key="3">
    <source>
        <dbReference type="ARBA" id="ARBA00022989"/>
    </source>
</evidence>
<proteinExistence type="predicted"/>
<evidence type="ECO:0000256" key="1">
    <source>
        <dbReference type="ARBA" id="ARBA00004167"/>
    </source>
</evidence>
<dbReference type="InterPro" id="IPR004864">
    <property type="entry name" value="LEA_2"/>
</dbReference>
<keyword evidence="3 5" id="KW-1133">Transmembrane helix</keyword>
<evidence type="ECO:0000313" key="8">
    <source>
        <dbReference type="RefSeq" id="XP_031382590.1"/>
    </source>
</evidence>
<dbReference type="GO" id="GO:0098542">
    <property type="term" value="P:defense response to other organism"/>
    <property type="evidence" value="ECO:0007669"/>
    <property type="project" value="InterPro"/>
</dbReference>
<evidence type="ECO:0000256" key="2">
    <source>
        <dbReference type="ARBA" id="ARBA00022692"/>
    </source>
</evidence>
<evidence type="ECO:0000256" key="4">
    <source>
        <dbReference type="ARBA" id="ARBA00023136"/>
    </source>
</evidence>
<evidence type="ECO:0000259" key="6">
    <source>
        <dbReference type="Pfam" id="PF03168"/>
    </source>
</evidence>
<feature type="domain" description="Late embryogenesis abundant protein LEA-2 subgroup" evidence="6">
    <location>
        <begin position="120"/>
        <end position="222"/>
    </location>
</feature>
<dbReference type="PANTHER" id="PTHR31234:SF72">
    <property type="entry name" value="NDR1_HIN1-LIKE PROTEIN 6"/>
    <property type="match status" value="1"/>
</dbReference>
<keyword evidence="2 5" id="KW-0812">Transmembrane</keyword>
<reference evidence="7" key="1">
    <citation type="journal article" date="2020" name="Plant Biotechnol. J.">
        <title>The pomegranate (Punica granatum L.) draft genome dissects genetic divergence between soft- and hard-seeded cultivars.</title>
        <authorList>
            <person name="Luo X."/>
            <person name="Li H."/>
            <person name="Wu Z."/>
            <person name="Yao W."/>
            <person name="Zhao P."/>
            <person name="Cao D."/>
            <person name="Yu H."/>
            <person name="Li K."/>
            <person name="Poudel K."/>
            <person name="Zhao D."/>
            <person name="Zhang F."/>
            <person name="Xia X."/>
            <person name="Chen L."/>
            <person name="Wang Q."/>
            <person name="Jing D."/>
            <person name="Cao S."/>
        </authorList>
    </citation>
    <scope>NUCLEOTIDE SEQUENCE [LARGE SCALE GENOMIC DNA]</scope>
    <source>
        <strain evidence="7">cv. Tunisia</strain>
    </source>
</reference>
<dbReference type="GO" id="GO:0005886">
    <property type="term" value="C:plasma membrane"/>
    <property type="evidence" value="ECO:0007669"/>
    <property type="project" value="TreeGrafter"/>
</dbReference>
<dbReference type="OrthoDB" id="778052at2759"/>
<comment type="subcellular location">
    <subcellularLocation>
        <location evidence="1">Membrane</location>
        <topology evidence="1">Single-pass membrane protein</topology>
    </subcellularLocation>
</comment>
<protein>
    <submittedName>
        <fullName evidence="8">NDR1/HIN1-like protein 6</fullName>
    </submittedName>
</protein>
<sequence length="248" mass="27997">MQHHRVYPVDFEASATNMDPHPPKYVMLPENQGSIRPPPYRRNVPRYQSKSHKSGGNCCLRCICCCYCFLVLLIFLLGTLAFYFYAVYQPQVPSYKVEEFTTAHFDMKPDFSLYTEFAVTVKADNPNSKIGFTYGKDSSVEVVYQDSTLCSGQIPAFHQGYKNVTMIKVILKGKSDFGSGLQEALMDNRKSGKIPMEVKVTVPVSVVIGEFPLRQFKVQVTCKLVVDNLTPNKKAGILSNECFPKVEF</sequence>
<evidence type="ECO:0000313" key="7">
    <source>
        <dbReference type="Proteomes" id="UP000515151"/>
    </source>
</evidence>
<dbReference type="AlphaFoldDB" id="A0A6P8CHD0"/>
<keyword evidence="4 5" id="KW-0472">Membrane</keyword>
<feature type="transmembrane region" description="Helical" evidence="5">
    <location>
        <begin position="58"/>
        <end position="86"/>
    </location>
</feature>
<accession>A0A6P8CHD0</accession>
<gene>
    <name evidence="8" type="primary">LOC116196826</name>
</gene>
<dbReference type="RefSeq" id="XP_031382590.1">
    <property type="nucleotide sequence ID" value="XM_031526730.1"/>
</dbReference>
<dbReference type="GeneID" id="116196826"/>
<dbReference type="InterPro" id="IPR044839">
    <property type="entry name" value="NDR1-like"/>
</dbReference>
<keyword evidence="7" id="KW-1185">Reference proteome</keyword>
<reference evidence="8" key="2">
    <citation type="submission" date="2025-08" db="UniProtKB">
        <authorList>
            <consortium name="RefSeq"/>
        </authorList>
    </citation>
    <scope>IDENTIFICATION</scope>
    <source>
        <tissue evidence="8">Leaf</tissue>
    </source>
</reference>
<evidence type="ECO:0000256" key="5">
    <source>
        <dbReference type="SAM" id="Phobius"/>
    </source>
</evidence>
<dbReference type="Proteomes" id="UP000515151">
    <property type="component" value="Chromosome 2"/>
</dbReference>
<dbReference type="Pfam" id="PF03168">
    <property type="entry name" value="LEA_2"/>
    <property type="match status" value="1"/>
</dbReference>
<dbReference type="PANTHER" id="PTHR31234">
    <property type="entry name" value="LATE EMBRYOGENESIS ABUNDANT (LEA) HYDROXYPROLINE-RICH GLYCOPROTEIN FAMILY"/>
    <property type="match status" value="1"/>
</dbReference>